<dbReference type="eggNOG" id="ENOG502RX42">
    <property type="taxonomic scope" value="Eukaryota"/>
</dbReference>
<dbReference type="SUPFAM" id="SSF53474">
    <property type="entry name" value="alpha/beta-Hydrolases"/>
    <property type="match status" value="1"/>
</dbReference>
<name>M3C1T7_SPHMS</name>
<sequence>MATLYSSRSHSENTEKIAADITAVHKAQRPENWTVILVSGAWHVRFHCEPPTPYFKDAGYNYIPLPLPAAGGKTSTLEENLSAISSTIASELNKPGQQIAIILQSAAGLIGTEAINRILASQPSAAERIRIIYLAAIFEYGPIVTHLASAGHLRIDDKFESFWCDTGYEAFYRDDMTEAEAQPYVEALTFQKMIGATLNLSSEAWRACDLTSVVCLKDKVVPLEWRFKLAEEYGMRIVQMDTGHCPFVTRPREFAEMVDGVVREGMKTKTVT</sequence>
<evidence type="ECO:0000259" key="1">
    <source>
        <dbReference type="Pfam" id="PF12697"/>
    </source>
</evidence>
<dbReference type="AlphaFoldDB" id="M3C1T7"/>
<evidence type="ECO:0000313" key="3">
    <source>
        <dbReference type="Proteomes" id="UP000016931"/>
    </source>
</evidence>
<dbReference type="Proteomes" id="UP000016931">
    <property type="component" value="Unassembled WGS sequence"/>
</dbReference>
<dbReference type="InterPro" id="IPR052897">
    <property type="entry name" value="Sec-Metab_Biosynth_Hydrolase"/>
</dbReference>
<organism evidence="2 3">
    <name type="scientific">Sphaerulina musiva (strain SO2202)</name>
    <name type="common">Poplar stem canker fungus</name>
    <name type="synonym">Septoria musiva</name>
    <dbReference type="NCBI Taxonomy" id="692275"/>
    <lineage>
        <taxon>Eukaryota</taxon>
        <taxon>Fungi</taxon>
        <taxon>Dikarya</taxon>
        <taxon>Ascomycota</taxon>
        <taxon>Pezizomycotina</taxon>
        <taxon>Dothideomycetes</taxon>
        <taxon>Dothideomycetidae</taxon>
        <taxon>Mycosphaerellales</taxon>
        <taxon>Mycosphaerellaceae</taxon>
        <taxon>Sphaerulina</taxon>
    </lineage>
</organism>
<dbReference type="EMBL" id="KB456262">
    <property type="protein sequence ID" value="EMF14276.1"/>
    <property type="molecule type" value="Genomic_DNA"/>
</dbReference>
<dbReference type="OMA" id="WHTPTHY"/>
<keyword evidence="3" id="KW-1185">Reference proteome</keyword>
<gene>
    <name evidence="2" type="ORF">SEPMUDRAFT_40793</name>
</gene>
<dbReference type="InterPro" id="IPR029058">
    <property type="entry name" value="AB_hydrolase_fold"/>
</dbReference>
<evidence type="ECO:0000313" key="2">
    <source>
        <dbReference type="EMBL" id="EMF14276.1"/>
    </source>
</evidence>
<reference evidence="2 3" key="1">
    <citation type="journal article" date="2012" name="PLoS Pathog.">
        <title>Diverse lifestyles and strategies of plant pathogenesis encoded in the genomes of eighteen Dothideomycetes fungi.</title>
        <authorList>
            <person name="Ohm R.A."/>
            <person name="Feau N."/>
            <person name="Henrissat B."/>
            <person name="Schoch C.L."/>
            <person name="Horwitz B.A."/>
            <person name="Barry K.W."/>
            <person name="Condon B.J."/>
            <person name="Copeland A.C."/>
            <person name="Dhillon B."/>
            <person name="Glaser F."/>
            <person name="Hesse C.N."/>
            <person name="Kosti I."/>
            <person name="LaButti K."/>
            <person name="Lindquist E.A."/>
            <person name="Lucas S."/>
            <person name="Salamov A.A."/>
            <person name="Bradshaw R.E."/>
            <person name="Ciuffetti L."/>
            <person name="Hamelin R.C."/>
            <person name="Kema G.H.J."/>
            <person name="Lawrence C."/>
            <person name="Scott J.A."/>
            <person name="Spatafora J.W."/>
            <person name="Turgeon B.G."/>
            <person name="de Wit P.J.G.M."/>
            <person name="Zhong S."/>
            <person name="Goodwin S.B."/>
            <person name="Grigoriev I.V."/>
        </authorList>
    </citation>
    <scope>NUCLEOTIDE SEQUENCE [LARGE SCALE GENOMIC DNA]</scope>
    <source>
        <strain evidence="2 3">SO2202</strain>
    </source>
</reference>
<dbReference type="RefSeq" id="XP_016762397.1">
    <property type="nucleotide sequence ID" value="XM_016908802.1"/>
</dbReference>
<feature type="domain" description="AB hydrolase-1" evidence="1">
    <location>
        <begin position="35"/>
        <end position="256"/>
    </location>
</feature>
<dbReference type="GeneID" id="27905939"/>
<dbReference type="PANTHER" id="PTHR37017:SF11">
    <property type="entry name" value="ESTERASE_LIPASE_THIOESTERASE DOMAIN-CONTAINING PROTEIN"/>
    <property type="match status" value="1"/>
</dbReference>
<accession>M3C1T7</accession>
<proteinExistence type="predicted"/>
<dbReference type="Gene3D" id="3.40.50.1820">
    <property type="entry name" value="alpha/beta hydrolase"/>
    <property type="match status" value="1"/>
</dbReference>
<dbReference type="InterPro" id="IPR000073">
    <property type="entry name" value="AB_hydrolase_1"/>
</dbReference>
<dbReference type="HOGENOM" id="CLU_046066_1_1_1"/>
<dbReference type="OrthoDB" id="1263307at2759"/>
<dbReference type="Pfam" id="PF12697">
    <property type="entry name" value="Abhydrolase_6"/>
    <property type="match status" value="1"/>
</dbReference>
<dbReference type="PANTHER" id="PTHR37017">
    <property type="entry name" value="AB HYDROLASE-1 DOMAIN-CONTAINING PROTEIN-RELATED"/>
    <property type="match status" value="1"/>
</dbReference>
<protein>
    <recommendedName>
        <fullName evidence="1">AB hydrolase-1 domain-containing protein</fullName>
    </recommendedName>
</protein>